<dbReference type="Proteomes" id="UP000654345">
    <property type="component" value="Unassembled WGS sequence"/>
</dbReference>
<gene>
    <name evidence="1" type="ORF">KSB_58640</name>
</gene>
<name>A0ABQ3UX01_9CHLR</name>
<accession>A0ABQ3UX01</accession>
<dbReference type="InterPro" id="IPR011990">
    <property type="entry name" value="TPR-like_helical_dom_sf"/>
</dbReference>
<comment type="caution">
    <text evidence="1">The sequence shown here is derived from an EMBL/GenBank/DDBJ whole genome shotgun (WGS) entry which is preliminary data.</text>
</comment>
<dbReference type="RefSeq" id="WP_201373800.1">
    <property type="nucleotide sequence ID" value="NZ_BNJG01000002.1"/>
</dbReference>
<keyword evidence="2" id="KW-1185">Reference proteome</keyword>
<sequence length="92" mass="9908">MEAWSVFAEIAAALAGEEFANFVRAVVRNPEDVRALYDLGYQLIEQELPDLAATALAQAHAQAPDSPGVLNELVSALEHLGLNAEACRSCKR</sequence>
<proteinExistence type="predicted"/>
<evidence type="ECO:0000313" key="1">
    <source>
        <dbReference type="EMBL" id="GHO57389.1"/>
    </source>
</evidence>
<evidence type="ECO:0000313" key="2">
    <source>
        <dbReference type="Proteomes" id="UP000654345"/>
    </source>
</evidence>
<reference evidence="1 2" key="1">
    <citation type="journal article" date="2021" name="Int. J. Syst. Evol. Microbiol.">
        <title>Reticulibacter mediterranei gen. nov., sp. nov., within the new family Reticulibacteraceae fam. nov., and Ktedonospora formicarum gen. nov., sp. nov., Ktedonobacter robiniae sp. nov., Dictyobacter formicarum sp. nov. and Dictyobacter arantiisoli sp. nov., belonging to the class Ktedonobacteria.</title>
        <authorList>
            <person name="Yabe S."/>
            <person name="Zheng Y."/>
            <person name="Wang C.M."/>
            <person name="Sakai Y."/>
            <person name="Abe K."/>
            <person name="Yokota A."/>
            <person name="Donadio S."/>
            <person name="Cavaletti L."/>
            <person name="Monciardini P."/>
        </authorList>
    </citation>
    <scope>NUCLEOTIDE SEQUENCE [LARGE SCALE GENOMIC DNA]</scope>
    <source>
        <strain evidence="1 2">SOSP1-30</strain>
    </source>
</reference>
<dbReference type="Gene3D" id="1.25.40.10">
    <property type="entry name" value="Tetratricopeptide repeat domain"/>
    <property type="match status" value="1"/>
</dbReference>
<protein>
    <recommendedName>
        <fullName evidence="3">Transcriptional regulator</fullName>
    </recommendedName>
</protein>
<dbReference type="EMBL" id="BNJG01000002">
    <property type="protein sequence ID" value="GHO57389.1"/>
    <property type="molecule type" value="Genomic_DNA"/>
</dbReference>
<evidence type="ECO:0008006" key="3">
    <source>
        <dbReference type="Google" id="ProtNLM"/>
    </source>
</evidence>
<dbReference type="SUPFAM" id="SSF48452">
    <property type="entry name" value="TPR-like"/>
    <property type="match status" value="1"/>
</dbReference>
<organism evidence="1 2">
    <name type="scientific">Ktedonobacter robiniae</name>
    <dbReference type="NCBI Taxonomy" id="2778365"/>
    <lineage>
        <taxon>Bacteria</taxon>
        <taxon>Bacillati</taxon>
        <taxon>Chloroflexota</taxon>
        <taxon>Ktedonobacteria</taxon>
        <taxon>Ktedonobacterales</taxon>
        <taxon>Ktedonobacteraceae</taxon>
        <taxon>Ktedonobacter</taxon>
    </lineage>
</organism>